<evidence type="ECO:0000256" key="5">
    <source>
        <dbReference type="ARBA" id="ARBA00023136"/>
    </source>
</evidence>
<dbReference type="GO" id="GO:0012505">
    <property type="term" value="C:endomembrane system"/>
    <property type="evidence" value="ECO:0007669"/>
    <property type="project" value="UniProtKB-SubCell"/>
</dbReference>
<evidence type="ECO:0000313" key="8">
    <source>
        <dbReference type="EMBL" id="SFM40123.1"/>
    </source>
</evidence>
<keyword evidence="4 6" id="KW-1133">Transmembrane helix</keyword>
<gene>
    <name evidence="8" type="ORF">SAMN05660836_00067</name>
</gene>
<evidence type="ECO:0000256" key="1">
    <source>
        <dbReference type="ARBA" id="ARBA00004127"/>
    </source>
</evidence>
<proteinExistence type="predicted"/>
<feature type="transmembrane region" description="Helical" evidence="6">
    <location>
        <begin position="372"/>
        <end position="395"/>
    </location>
</feature>
<dbReference type="PANTHER" id="PTHR23519">
    <property type="entry name" value="AUTOPHAGY-RELATED PROTEIN 22"/>
    <property type="match status" value="1"/>
</dbReference>
<dbReference type="InterPro" id="IPR024671">
    <property type="entry name" value="Atg22-like"/>
</dbReference>
<feature type="transmembrane region" description="Helical" evidence="6">
    <location>
        <begin position="159"/>
        <end position="178"/>
    </location>
</feature>
<keyword evidence="5 6" id="KW-0472">Membrane</keyword>
<name>A0A1I4QKH4_9BACT</name>
<evidence type="ECO:0000256" key="6">
    <source>
        <dbReference type="SAM" id="Phobius"/>
    </source>
</evidence>
<accession>A0A1I4QKH4</accession>
<dbReference type="PROSITE" id="PS50850">
    <property type="entry name" value="MFS"/>
    <property type="match status" value="1"/>
</dbReference>
<feature type="transmembrane region" description="Helical" evidence="6">
    <location>
        <begin position="21"/>
        <end position="42"/>
    </location>
</feature>
<evidence type="ECO:0000256" key="2">
    <source>
        <dbReference type="ARBA" id="ARBA00022448"/>
    </source>
</evidence>
<feature type="transmembrane region" description="Helical" evidence="6">
    <location>
        <begin position="118"/>
        <end position="138"/>
    </location>
</feature>
<protein>
    <submittedName>
        <fullName evidence="8">MFS transporter, UMF1 family</fullName>
    </submittedName>
</protein>
<dbReference type="Proteomes" id="UP000199611">
    <property type="component" value="Unassembled WGS sequence"/>
</dbReference>
<dbReference type="GO" id="GO:0022857">
    <property type="term" value="F:transmembrane transporter activity"/>
    <property type="evidence" value="ECO:0007669"/>
    <property type="project" value="InterPro"/>
</dbReference>
<keyword evidence="2" id="KW-0813">Transport</keyword>
<keyword evidence="3 6" id="KW-0812">Transmembrane</keyword>
<feature type="transmembrane region" description="Helical" evidence="6">
    <location>
        <begin position="94"/>
        <end position="112"/>
    </location>
</feature>
<feature type="transmembrane region" description="Helical" evidence="6">
    <location>
        <begin position="284"/>
        <end position="305"/>
    </location>
</feature>
<evidence type="ECO:0000256" key="4">
    <source>
        <dbReference type="ARBA" id="ARBA00022989"/>
    </source>
</evidence>
<dbReference type="InterPro" id="IPR020846">
    <property type="entry name" value="MFS_dom"/>
</dbReference>
<dbReference type="PANTHER" id="PTHR23519:SF1">
    <property type="entry name" value="AUTOPHAGY-RELATED PROTEIN 22"/>
    <property type="match status" value="1"/>
</dbReference>
<comment type="subcellular location">
    <subcellularLocation>
        <location evidence="1">Endomembrane system</location>
        <topology evidence="1">Multi-pass membrane protein</topology>
    </subcellularLocation>
</comment>
<organism evidence="8 9">
    <name type="scientific">Thermodesulforhabdus norvegica</name>
    <dbReference type="NCBI Taxonomy" id="39841"/>
    <lineage>
        <taxon>Bacteria</taxon>
        <taxon>Pseudomonadati</taxon>
        <taxon>Thermodesulfobacteriota</taxon>
        <taxon>Syntrophobacteria</taxon>
        <taxon>Syntrophobacterales</taxon>
        <taxon>Thermodesulforhabdaceae</taxon>
        <taxon>Thermodesulforhabdus</taxon>
    </lineage>
</organism>
<evidence type="ECO:0000259" key="7">
    <source>
        <dbReference type="PROSITE" id="PS50850"/>
    </source>
</evidence>
<feature type="transmembrane region" description="Helical" evidence="6">
    <location>
        <begin position="62"/>
        <end position="82"/>
    </location>
</feature>
<feature type="transmembrane region" description="Helical" evidence="6">
    <location>
        <begin position="401"/>
        <end position="420"/>
    </location>
</feature>
<evidence type="ECO:0000313" key="9">
    <source>
        <dbReference type="Proteomes" id="UP000199611"/>
    </source>
</evidence>
<sequence length="433" mass="47733">MIFLKWAVPRERVCRAWCLYDGANSAFATVILTALFPVYFSQSVVPDRGLCLLAHCVPGPSLWAYGVSISVLIAALFAPLAGKVADTYGLRKPLFILFVLSGAGATAMMLFAYPGWVWYALVCFLIGHLSFLFADVMYNSYLPIIAPENKHDILSSQGYAWGYVGGGLLLAFQFFILGLPGIRIEHNDFFIIRLCLASVGIWWLLFSLPAMVWLPASAIEGLTKHSVSEPSCDGFLSSLKRIKETPGALLFLTAFFFYNNGIQTVISMAAIYGSYRLGITQKELMGALLVTQFVAFPGALLFGFLADKFGTLRILLGNLAVWCLIVTYAVWIRRSLEFWILAGLSGLVLGGSQALSRSAFTKFIKDNRSGEFFGFYAMGGRFSSLLGPFVFGMVFDATRSMEVSILSVLFFFLMGAVLLWSCRVRWNGYSGVS</sequence>
<feature type="transmembrane region" description="Helical" evidence="6">
    <location>
        <begin position="312"/>
        <end position="332"/>
    </location>
</feature>
<keyword evidence="9" id="KW-1185">Reference proteome</keyword>
<feature type="domain" description="Major facilitator superfamily (MFS) profile" evidence="7">
    <location>
        <begin position="248"/>
        <end position="433"/>
    </location>
</feature>
<feature type="transmembrane region" description="Helical" evidence="6">
    <location>
        <begin position="190"/>
        <end position="214"/>
    </location>
</feature>
<dbReference type="InterPro" id="IPR036259">
    <property type="entry name" value="MFS_trans_sf"/>
</dbReference>
<dbReference type="SUPFAM" id="SSF103473">
    <property type="entry name" value="MFS general substrate transporter"/>
    <property type="match status" value="1"/>
</dbReference>
<dbReference type="Gene3D" id="1.20.1250.20">
    <property type="entry name" value="MFS general substrate transporter like domains"/>
    <property type="match status" value="1"/>
</dbReference>
<dbReference type="RefSeq" id="WP_093392536.1">
    <property type="nucleotide sequence ID" value="NZ_FOUU01000001.1"/>
</dbReference>
<dbReference type="STRING" id="39841.SAMN05660836_00067"/>
<reference evidence="9" key="1">
    <citation type="submission" date="2016-10" db="EMBL/GenBank/DDBJ databases">
        <authorList>
            <person name="Varghese N."/>
            <person name="Submissions S."/>
        </authorList>
    </citation>
    <scope>NUCLEOTIDE SEQUENCE [LARGE SCALE GENOMIC DNA]</scope>
    <source>
        <strain evidence="9">DSM 9990</strain>
    </source>
</reference>
<evidence type="ECO:0000256" key="3">
    <source>
        <dbReference type="ARBA" id="ARBA00022692"/>
    </source>
</evidence>
<feature type="transmembrane region" description="Helical" evidence="6">
    <location>
        <begin position="338"/>
        <end position="360"/>
    </location>
</feature>
<dbReference type="EMBL" id="FOUU01000001">
    <property type="protein sequence ID" value="SFM40123.1"/>
    <property type="molecule type" value="Genomic_DNA"/>
</dbReference>
<feature type="transmembrane region" description="Helical" evidence="6">
    <location>
        <begin position="248"/>
        <end position="272"/>
    </location>
</feature>
<dbReference type="InterPro" id="IPR050495">
    <property type="entry name" value="ATG22/LtaA_families"/>
</dbReference>
<dbReference type="Pfam" id="PF11700">
    <property type="entry name" value="ATG22"/>
    <property type="match status" value="1"/>
</dbReference>
<dbReference type="OrthoDB" id="9768783at2"/>
<dbReference type="AlphaFoldDB" id="A0A1I4QKH4"/>